<dbReference type="SUPFAM" id="SSF53474">
    <property type="entry name" value="alpha/beta-Hydrolases"/>
    <property type="match status" value="1"/>
</dbReference>
<dbReference type="RefSeq" id="WP_066089847.1">
    <property type="nucleotide sequence ID" value="NZ_CP017476.1"/>
</dbReference>
<dbReference type="Pfam" id="PF00561">
    <property type="entry name" value="Abhydrolase_1"/>
    <property type="match status" value="1"/>
</dbReference>
<dbReference type="KEGG" id="hyl:LPB072_11770"/>
<dbReference type="GO" id="GO:0008270">
    <property type="term" value="F:zinc ion binding"/>
    <property type="evidence" value="ECO:0007669"/>
    <property type="project" value="UniProtKB-UniRule"/>
</dbReference>
<dbReference type="Gene3D" id="3.40.140.10">
    <property type="entry name" value="Cytidine Deaminase, domain 2"/>
    <property type="match status" value="1"/>
</dbReference>
<proteinExistence type="inferred from homology"/>
<dbReference type="EC" id="3.5.4.33" evidence="8"/>
<dbReference type="InterPro" id="IPR029058">
    <property type="entry name" value="AB_hydrolase_fold"/>
</dbReference>
<reference evidence="10 13" key="2">
    <citation type="submission" date="2016-10" db="EMBL/GenBank/DDBJ databases">
        <title>Hydorgenophaga sp. LPB0072 isolated from gastropod.</title>
        <authorList>
            <person name="Kim E."/>
            <person name="Yi H."/>
        </authorList>
    </citation>
    <scope>NUCLEOTIDE SEQUENCE [LARGE SCALE GENOMIC DNA]</scope>
    <source>
        <strain evidence="10 13">LPB0072</strain>
    </source>
</reference>
<dbReference type="SUPFAM" id="SSF53927">
    <property type="entry name" value="Cytidine deaminase-like"/>
    <property type="match status" value="1"/>
</dbReference>
<accession>A0A167HTH0</accession>
<evidence type="ECO:0000256" key="2">
    <source>
        <dbReference type="ARBA" id="ARBA00011738"/>
    </source>
</evidence>
<organism evidence="10 13">
    <name type="scientific">Hydrogenophaga crassostreae</name>
    <dbReference type="NCBI Taxonomy" id="1763535"/>
    <lineage>
        <taxon>Bacteria</taxon>
        <taxon>Pseudomonadati</taxon>
        <taxon>Pseudomonadota</taxon>
        <taxon>Betaproteobacteria</taxon>
        <taxon>Burkholderiales</taxon>
        <taxon>Comamonadaceae</taxon>
        <taxon>Hydrogenophaga</taxon>
    </lineage>
</organism>
<evidence type="ECO:0000313" key="11">
    <source>
        <dbReference type="EMBL" id="OAD41716.1"/>
    </source>
</evidence>
<keyword evidence="12" id="KW-1185">Reference proteome</keyword>
<dbReference type="GO" id="GO:0052717">
    <property type="term" value="F:tRNA-specific adenosine-34 deaminase activity"/>
    <property type="evidence" value="ECO:0007669"/>
    <property type="project" value="UniProtKB-UniRule"/>
</dbReference>
<reference evidence="11 12" key="1">
    <citation type="submission" date="2016-02" db="EMBL/GenBank/DDBJ databases">
        <title>Draft genome sequence of Hydrogenophaga sp. LPB0072.</title>
        <authorList>
            <person name="Shin S.-K."/>
            <person name="Yi H."/>
        </authorList>
    </citation>
    <scope>NUCLEOTIDE SEQUENCE [LARGE SCALE GENOMIC DNA]</scope>
    <source>
        <strain evidence="11 12">LPB0072</strain>
    </source>
</reference>
<dbReference type="HAMAP" id="MF_00972">
    <property type="entry name" value="tRNA_aden_deaminase"/>
    <property type="match status" value="1"/>
</dbReference>
<dbReference type="PROSITE" id="PS00903">
    <property type="entry name" value="CYT_DCMP_DEAMINASES_1"/>
    <property type="match status" value="1"/>
</dbReference>
<dbReference type="PRINTS" id="PR00111">
    <property type="entry name" value="ABHYDROLASE"/>
</dbReference>
<dbReference type="NCBIfam" id="NF008113">
    <property type="entry name" value="PRK10860.1"/>
    <property type="match status" value="1"/>
</dbReference>
<feature type="domain" description="CMP/dCMP-type deaminase" evidence="9">
    <location>
        <begin position="5"/>
        <end position="116"/>
    </location>
</feature>
<feature type="binding site" evidence="8">
    <location>
        <position position="56"/>
    </location>
    <ligand>
        <name>Zn(2+)</name>
        <dbReference type="ChEBI" id="CHEBI:29105"/>
        <note>catalytic</note>
    </ligand>
</feature>
<dbReference type="NCBIfam" id="NF002043">
    <property type="entry name" value="PRK00870.1"/>
    <property type="match status" value="1"/>
</dbReference>
<dbReference type="InterPro" id="IPR000639">
    <property type="entry name" value="Epox_hydrolase-like"/>
</dbReference>
<dbReference type="InterPro" id="IPR000073">
    <property type="entry name" value="AB_hydrolase_1"/>
</dbReference>
<dbReference type="EMBL" id="LVWD01000013">
    <property type="protein sequence ID" value="OAD41716.1"/>
    <property type="molecule type" value="Genomic_DNA"/>
</dbReference>
<protein>
    <recommendedName>
        <fullName evidence="8">tRNA-specific adenosine deaminase</fullName>
        <ecNumber evidence="8">3.5.4.33</ecNumber>
    </recommendedName>
</protein>
<evidence type="ECO:0000256" key="8">
    <source>
        <dbReference type="HAMAP-Rule" id="MF_00972"/>
    </source>
</evidence>
<dbReference type="Gene3D" id="3.40.50.1820">
    <property type="entry name" value="alpha/beta hydrolase"/>
    <property type="match status" value="1"/>
</dbReference>
<dbReference type="FunFam" id="3.40.140.10:FF:000005">
    <property type="entry name" value="tRNA-specific adenosine deaminase"/>
    <property type="match status" value="1"/>
</dbReference>
<dbReference type="PANTHER" id="PTHR11079">
    <property type="entry name" value="CYTOSINE DEAMINASE FAMILY MEMBER"/>
    <property type="match status" value="1"/>
</dbReference>
<dbReference type="Proteomes" id="UP000185657">
    <property type="component" value="Unassembled WGS sequence"/>
</dbReference>
<name>A0A167HTH0_9BURK</name>
<evidence type="ECO:0000256" key="1">
    <source>
        <dbReference type="ARBA" id="ARBA00010669"/>
    </source>
</evidence>
<evidence type="ECO:0000313" key="13">
    <source>
        <dbReference type="Proteomes" id="UP000185680"/>
    </source>
</evidence>
<evidence type="ECO:0000313" key="10">
    <source>
        <dbReference type="EMBL" id="AOW13427.1"/>
    </source>
</evidence>
<dbReference type="PANTHER" id="PTHR11079:SF202">
    <property type="entry name" value="TRNA-SPECIFIC ADENOSINE DEAMINASE"/>
    <property type="match status" value="1"/>
</dbReference>
<dbReference type="InterPro" id="IPR016192">
    <property type="entry name" value="APOBEC/CMP_deaminase_Zn-bd"/>
</dbReference>
<dbReference type="Proteomes" id="UP000185680">
    <property type="component" value="Chromosome"/>
</dbReference>
<dbReference type="PROSITE" id="PS51747">
    <property type="entry name" value="CYT_DCMP_DEAMINASES_2"/>
    <property type="match status" value="1"/>
</dbReference>
<evidence type="ECO:0000256" key="3">
    <source>
        <dbReference type="ARBA" id="ARBA00022694"/>
    </source>
</evidence>
<evidence type="ECO:0000256" key="5">
    <source>
        <dbReference type="ARBA" id="ARBA00022801"/>
    </source>
</evidence>
<comment type="cofactor">
    <cofactor evidence="8">
        <name>Zn(2+)</name>
        <dbReference type="ChEBI" id="CHEBI:29105"/>
    </cofactor>
    <text evidence="8">Binds 1 zinc ion per subunit.</text>
</comment>
<feature type="active site" description="Proton donor" evidence="8">
    <location>
        <position position="58"/>
    </location>
</feature>
<feature type="binding site" evidence="8">
    <location>
        <position position="89"/>
    </location>
    <ligand>
        <name>Zn(2+)</name>
        <dbReference type="ChEBI" id="CHEBI:29105"/>
        <note>catalytic</note>
    </ligand>
</feature>
<keyword evidence="5 8" id="KW-0378">Hydrolase</keyword>
<feature type="binding site" evidence="8">
    <location>
        <position position="86"/>
    </location>
    <ligand>
        <name>Zn(2+)</name>
        <dbReference type="ChEBI" id="CHEBI:29105"/>
        <note>catalytic</note>
    </ligand>
</feature>
<dbReference type="InterPro" id="IPR028883">
    <property type="entry name" value="tRNA_aden_deaminase"/>
</dbReference>
<dbReference type="EMBL" id="CP017476">
    <property type="protein sequence ID" value="AOW13427.1"/>
    <property type="molecule type" value="Genomic_DNA"/>
</dbReference>
<dbReference type="Pfam" id="PF14437">
    <property type="entry name" value="MafB19-deam"/>
    <property type="match status" value="1"/>
</dbReference>
<keyword evidence="6 8" id="KW-0862">Zinc</keyword>
<evidence type="ECO:0000313" key="12">
    <source>
        <dbReference type="Proteomes" id="UP000185657"/>
    </source>
</evidence>
<sequence length="457" mass="49687">MNAEARDAAFMGLALVQARAAALAGEVPVGAVVVRRGEVIAVGRNAPLTDHDPTAHAEIVALRAAAKALGNYRLEECELFVTLEPCAMCSGAMLHARLKRVVFGAADPKTGAAGSVVNLFAQSQLNHQTEVVGGVMAEEGAQLLKLFFKERRVNLHPLREDALRTAENRFSNLPGFPWAPHYISDLPSLNGLRLHYLDEGPDDAAVTWLCLHGNPAWSYLYRKMIPGFLASGGRVVAPDLIGFGKSDKPKKDVAHSFTWHRQVLIELIERLGLKRVVLVVQDWGGLLGLTLPMQAPERYQGLLVMNTTLATGDAPLSPGFLAWREMCAKNPAFDVARLFARGNPQMGAEECAAYQAPFPDQGHRAALRVFPAMVPEHPADDGAAVSRQARDFFRHEWLGKTFMAIGQQDPVLGEPVMRSLAADLRGCCEPMVLPDAGHFVQEHGETVATEAVAFFAR</sequence>
<evidence type="ECO:0000256" key="7">
    <source>
        <dbReference type="ARBA" id="ARBA00048045"/>
    </source>
</evidence>
<evidence type="ECO:0000256" key="4">
    <source>
        <dbReference type="ARBA" id="ARBA00022723"/>
    </source>
</evidence>
<dbReference type="InterPro" id="IPR058535">
    <property type="entry name" value="MafB19-deam"/>
</dbReference>
<dbReference type="AlphaFoldDB" id="A0A167HTH0"/>
<comment type="catalytic activity">
    <reaction evidence="7 8">
        <text>adenosine(34) in tRNA + H2O + H(+) = inosine(34) in tRNA + NH4(+)</text>
        <dbReference type="Rhea" id="RHEA:43168"/>
        <dbReference type="Rhea" id="RHEA-COMP:10373"/>
        <dbReference type="Rhea" id="RHEA-COMP:10374"/>
        <dbReference type="ChEBI" id="CHEBI:15377"/>
        <dbReference type="ChEBI" id="CHEBI:15378"/>
        <dbReference type="ChEBI" id="CHEBI:28938"/>
        <dbReference type="ChEBI" id="CHEBI:74411"/>
        <dbReference type="ChEBI" id="CHEBI:82852"/>
        <dbReference type="EC" id="3.5.4.33"/>
    </reaction>
</comment>
<keyword evidence="4 8" id="KW-0479">Metal-binding</keyword>
<gene>
    <name evidence="8" type="primary">tadA</name>
    <name evidence="10" type="ORF">LPB072_11770</name>
    <name evidence="11" type="ORF">LPB72_10390</name>
</gene>
<dbReference type="PRINTS" id="PR00412">
    <property type="entry name" value="EPOXHYDRLASE"/>
</dbReference>
<keyword evidence="3 8" id="KW-0819">tRNA processing</keyword>
<evidence type="ECO:0000259" key="9">
    <source>
        <dbReference type="PROSITE" id="PS51747"/>
    </source>
</evidence>
<dbReference type="OrthoDB" id="9802676at2"/>
<dbReference type="GO" id="GO:0002100">
    <property type="term" value="P:tRNA wobble adenosine to inosine editing"/>
    <property type="evidence" value="ECO:0007669"/>
    <property type="project" value="UniProtKB-UniRule"/>
</dbReference>
<dbReference type="InterPro" id="IPR016193">
    <property type="entry name" value="Cytidine_deaminase-like"/>
</dbReference>
<evidence type="ECO:0000256" key="6">
    <source>
        <dbReference type="ARBA" id="ARBA00022833"/>
    </source>
</evidence>
<comment type="function">
    <text evidence="8">Catalyzes the deamination of adenosine to inosine at the wobble position 34 of tRNA(Arg2).</text>
</comment>
<dbReference type="InterPro" id="IPR002125">
    <property type="entry name" value="CMP_dCMP_dom"/>
</dbReference>
<dbReference type="CDD" id="cd01285">
    <property type="entry name" value="nucleoside_deaminase"/>
    <property type="match status" value="1"/>
</dbReference>
<dbReference type="STRING" id="1763535.LPB072_11770"/>
<comment type="similarity">
    <text evidence="1">Belongs to the cytidine and deoxycytidylate deaminase family. ADAT2 subfamily.</text>
</comment>
<comment type="subunit">
    <text evidence="2 8">Homodimer.</text>
</comment>